<evidence type="ECO:0000313" key="2">
    <source>
        <dbReference type="Proteomes" id="UP000092671"/>
    </source>
</evidence>
<dbReference type="EMBL" id="LZDN01000039">
    <property type="protein sequence ID" value="OBX49455.1"/>
    <property type="molecule type" value="Genomic_DNA"/>
</dbReference>
<dbReference type="AlphaFoldDB" id="A0A1B8PIT8"/>
<proteinExistence type="predicted"/>
<gene>
    <name evidence="1" type="ORF">A9Z60_03540</name>
</gene>
<accession>A0A1B8PIT8</accession>
<organism evidence="1 2">
    <name type="scientific">Moraxella nonliquefaciens</name>
    <dbReference type="NCBI Taxonomy" id="478"/>
    <lineage>
        <taxon>Bacteria</taxon>
        <taxon>Pseudomonadati</taxon>
        <taxon>Pseudomonadota</taxon>
        <taxon>Gammaproteobacteria</taxon>
        <taxon>Moraxellales</taxon>
        <taxon>Moraxellaceae</taxon>
        <taxon>Moraxella</taxon>
    </lineage>
</organism>
<dbReference type="Proteomes" id="UP000092671">
    <property type="component" value="Unassembled WGS sequence"/>
</dbReference>
<sequence length="294" mass="33988">MNQTTLEMLIHPQHLTKDIKEYLLAEYADDISNIKTVLQDYLNQDYWDSKNERLAIIKTFDLQTVILDVLTSLVLIADDYMPLISVCSAKQIKGMNKVQSATTMGEILHCIDTTELILWDKPKGKILVRSNMALSDDLERRLNIMCVLPPMMTKPRKLTHNKSSAFLTINNDSLILGYKENHHDECISLDVLNTLNSQALCLDLDICYKFEKDFTSDFDIDTDEYKNQKKTYDKAKEQFEFFRDKLADSAIFFTHKVDKRGRVYSQGYQMNTQGTSYEKACINLKTKEFVTGEL</sequence>
<reference evidence="1 2" key="1">
    <citation type="submission" date="2016-06" db="EMBL/GenBank/DDBJ databases">
        <title>Draft genome of Moraxella nonliquefaciens CCUG 60284.</title>
        <authorList>
            <person name="Salva-Serra F."/>
            <person name="Engstrom-Jakobsson H."/>
            <person name="Thorell K."/>
            <person name="Gonzales-Siles L."/>
            <person name="Karlsson R."/>
            <person name="Boulund F."/>
            <person name="Engstrand L."/>
            <person name="Kristiansson E."/>
            <person name="Moore E."/>
        </authorList>
    </citation>
    <scope>NUCLEOTIDE SEQUENCE [LARGE SCALE GENOMIC DNA]</scope>
    <source>
        <strain evidence="1 2">CCUG 60284</strain>
    </source>
</reference>
<dbReference type="OrthoDB" id="6717696at2"/>
<dbReference type="RefSeq" id="WP_066893676.1">
    <property type="nucleotide sequence ID" value="NZ_LZDN01000039.1"/>
</dbReference>
<dbReference type="InterPro" id="IPR043502">
    <property type="entry name" value="DNA/RNA_pol_sf"/>
</dbReference>
<dbReference type="SUPFAM" id="SSF56672">
    <property type="entry name" value="DNA/RNA polymerases"/>
    <property type="match status" value="1"/>
</dbReference>
<name>A0A1B8PIT8_MORNO</name>
<comment type="caution">
    <text evidence="1">The sequence shown here is derived from an EMBL/GenBank/DDBJ whole genome shotgun (WGS) entry which is preliminary data.</text>
</comment>
<evidence type="ECO:0000313" key="1">
    <source>
        <dbReference type="EMBL" id="OBX49455.1"/>
    </source>
</evidence>
<protein>
    <submittedName>
        <fullName evidence="1">Uncharacterized protein</fullName>
    </submittedName>
</protein>